<gene>
    <name evidence="1" type="ORF">NPIL_610581</name>
</gene>
<dbReference type="OrthoDB" id="10501567at2759"/>
<accession>A0A8X6QTK5</accession>
<dbReference type="AlphaFoldDB" id="A0A8X6QTK5"/>
<keyword evidence="2" id="KW-1185">Reference proteome</keyword>
<dbReference type="Proteomes" id="UP000887013">
    <property type="component" value="Unassembled WGS sequence"/>
</dbReference>
<reference evidence="1" key="1">
    <citation type="submission" date="2020-08" db="EMBL/GenBank/DDBJ databases">
        <title>Multicomponent nature underlies the extraordinary mechanical properties of spider dragline silk.</title>
        <authorList>
            <person name="Kono N."/>
            <person name="Nakamura H."/>
            <person name="Mori M."/>
            <person name="Yoshida Y."/>
            <person name="Ohtoshi R."/>
            <person name="Malay A.D."/>
            <person name="Moran D.A.P."/>
            <person name="Tomita M."/>
            <person name="Numata K."/>
            <person name="Arakawa K."/>
        </authorList>
    </citation>
    <scope>NUCLEOTIDE SEQUENCE</scope>
</reference>
<organism evidence="1 2">
    <name type="scientific">Nephila pilipes</name>
    <name type="common">Giant wood spider</name>
    <name type="synonym">Nephila maculata</name>
    <dbReference type="NCBI Taxonomy" id="299642"/>
    <lineage>
        <taxon>Eukaryota</taxon>
        <taxon>Metazoa</taxon>
        <taxon>Ecdysozoa</taxon>
        <taxon>Arthropoda</taxon>
        <taxon>Chelicerata</taxon>
        <taxon>Arachnida</taxon>
        <taxon>Araneae</taxon>
        <taxon>Araneomorphae</taxon>
        <taxon>Entelegynae</taxon>
        <taxon>Araneoidea</taxon>
        <taxon>Nephilidae</taxon>
        <taxon>Nephila</taxon>
    </lineage>
</organism>
<proteinExistence type="predicted"/>
<evidence type="ECO:0000313" key="2">
    <source>
        <dbReference type="Proteomes" id="UP000887013"/>
    </source>
</evidence>
<comment type="caution">
    <text evidence="1">The sequence shown here is derived from an EMBL/GenBank/DDBJ whole genome shotgun (WGS) entry which is preliminary data.</text>
</comment>
<dbReference type="EMBL" id="BMAW01083863">
    <property type="protein sequence ID" value="GFU35923.1"/>
    <property type="molecule type" value="Genomic_DNA"/>
</dbReference>
<protein>
    <submittedName>
        <fullName evidence="1">Uncharacterized protein</fullName>
    </submittedName>
</protein>
<sequence length="100" mass="11796">MQEAEKGHGAFLQAIWTEYWKPKLYLPAREAWEILGRQTMAHWIKLSQTVLDYIYRAQLNNTNFETPDNCTLCLQTMHWAEKTVHLDTCSISMSDETHEH</sequence>
<name>A0A8X6QTK5_NEPPI</name>
<evidence type="ECO:0000313" key="1">
    <source>
        <dbReference type="EMBL" id="GFU35923.1"/>
    </source>
</evidence>